<dbReference type="PANTHER" id="PTHR43805:SF1">
    <property type="entry name" value="GP-PDE DOMAIN-CONTAINING PROTEIN"/>
    <property type="match status" value="1"/>
</dbReference>
<dbReference type="PANTHER" id="PTHR43805">
    <property type="entry name" value="GLYCEROPHOSPHORYL DIESTER PHOSPHODIESTERASE"/>
    <property type="match status" value="1"/>
</dbReference>
<evidence type="ECO:0000259" key="1">
    <source>
        <dbReference type="PROSITE" id="PS51704"/>
    </source>
</evidence>
<dbReference type="Gene3D" id="3.20.20.190">
    <property type="entry name" value="Phosphatidylinositol (PI) phosphodiesterase"/>
    <property type="match status" value="1"/>
</dbReference>
<accession>A0A381V450</accession>
<name>A0A381V450_9ZZZZ</name>
<dbReference type="GO" id="GO:0008081">
    <property type="term" value="F:phosphoric diester hydrolase activity"/>
    <property type="evidence" value="ECO:0007669"/>
    <property type="project" value="InterPro"/>
</dbReference>
<dbReference type="PROSITE" id="PS51704">
    <property type="entry name" value="GP_PDE"/>
    <property type="match status" value="1"/>
</dbReference>
<evidence type="ECO:0000313" key="2">
    <source>
        <dbReference type="EMBL" id="SVA34043.1"/>
    </source>
</evidence>
<dbReference type="InterPro" id="IPR017946">
    <property type="entry name" value="PLC-like_Pdiesterase_TIM-brl"/>
</dbReference>
<dbReference type="InterPro" id="IPR030395">
    <property type="entry name" value="GP_PDE_dom"/>
</dbReference>
<gene>
    <name evidence="2" type="ORF">METZ01_LOCUS86897</name>
</gene>
<dbReference type="SUPFAM" id="SSF51695">
    <property type="entry name" value="PLC-like phosphodiesterases"/>
    <property type="match status" value="1"/>
</dbReference>
<organism evidence="2">
    <name type="scientific">marine metagenome</name>
    <dbReference type="NCBI Taxonomy" id="408172"/>
    <lineage>
        <taxon>unclassified sequences</taxon>
        <taxon>metagenomes</taxon>
        <taxon>ecological metagenomes</taxon>
    </lineage>
</organism>
<feature type="domain" description="GP-PDE" evidence="1">
    <location>
        <begin position="18"/>
        <end position="250"/>
    </location>
</feature>
<proteinExistence type="predicted"/>
<reference evidence="2" key="1">
    <citation type="submission" date="2018-05" db="EMBL/GenBank/DDBJ databases">
        <authorList>
            <person name="Lanie J.A."/>
            <person name="Ng W.-L."/>
            <person name="Kazmierczak K.M."/>
            <person name="Andrzejewski T.M."/>
            <person name="Davidsen T.M."/>
            <person name="Wayne K.J."/>
            <person name="Tettelin H."/>
            <person name="Glass J.I."/>
            <person name="Rusch D."/>
            <person name="Podicherti R."/>
            <person name="Tsui H.-C.T."/>
            <person name="Winkler M.E."/>
        </authorList>
    </citation>
    <scope>NUCLEOTIDE SEQUENCE</scope>
</reference>
<protein>
    <recommendedName>
        <fullName evidence="1">GP-PDE domain-containing protein</fullName>
    </recommendedName>
</protein>
<dbReference type="EMBL" id="UINC01007564">
    <property type="protein sequence ID" value="SVA34043.1"/>
    <property type="molecule type" value="Genomic_DNA"/>
</dbReference>
<dbReference type="AlphaFoldDB" id="A0A381V450"/>
<dbReference type="GO" id="GO:0006629">
    <property type="term" value="P:lipid metabolic process"/>
    <property type="evidence" value="ECO:0007669"/>
    <property type="project" value="InterPro"/>
</dbReference>
<sequence>MFRNTPDNPAAFLDHPGILAFAHRGGAGDWPENTMPAFRHAVELGYRYLETDVHATADGVVVAFHDDSLDRVTDRPGRIADLAWKEVSRARVADQEPIPLLTELLEEFPEIRINIDPKHDSVVEPLANVLLATDAVERVCIGAFSDRRLTRMRELLGPDLCTSAGPRATSRFRASTWGAPLGTVPYRCLQVPVRFGPIRVVDRRLVVEAHRRFLQVHVWTIDDPDEMGRLLDLGVDGLMTDRPELLREVLIERGLWV</sequence>
<dbReference type="CDD" id="cd08561">
    <property type="entry name" value="GDPD_cytoplasmic_ScUgpQ2_like"/>
    <property type="match status" value="1"/>
</dbReference>
<dbReference type="Pfam" id="PF03009">
    <property type="entry name" value="GDPD"/>
    <property type="match status" value="1"/>
</dbReference>